<proteinExistence type="predicted"/>
<dbReference type="AlphaFoldDB" id="A0A2T1NLW3"/>
<protein>
    <recommendedName>
        <fullName evidence="5">YD repeat-containing protein</fullName>
    </recommendedName>
</protein>
<feature type="compositionally biased region" description="Low complexity" evidence="1">
    <location>
        <begin position="30"/>
        <end position="50"/>
    </location>
</feature>
<reference evidence="3 4" key="1">
    <citation type="submission" date="2018-03" db="EMBL/GenBank/DDBJ databases">
        <title>Mesoflavibacter sp. HG37 and Mesoflavibacter sp. HG96 sp.nov., two marine bacteria isolated from seawater of Western Pacific Ocean.</title>
        <authorList>
            <person name="Cheng H."/>
            <person name="Wu Y.-H."/>
            <person name="Guo L.-L."/>
            <person name="Xu X.-W."/>
        </authorList>
    </citation>
    <scope>NUCLEOTIDE SEQUENCE [LARGE SCALE GENOMIC DNA]</scope>
    <source>
        <strain evidence="3 4">KCTC 42117</strain>
    </source>
</reference>
<dbReference type="EMBL" id="PXOT01000014">
    <property type="protein sequence ID" value="PSG93885.1"/>
    <property type="molecule type" value="Genomic_DNA"/>
</dbReference>
<keyword evidence="2" id="KW-0732">Signal</keyword>
<feature type="signal peptide" evidence="2">
    <location>
        <begin position="1"/>
        <end position="18"/>
    </location>
</feature>
<sequence length="324" mass="36265">MKKLLLILISLSLFTACENEPLDNGFTDFNNNQNNGNNNGNNGNNGNNSNSDDLTLSVYELDIDLSLSFFGFPINTITNSDINISNDIIISSSIELSANNSSFVTENQTITRNANGQVISDISVNESGQNTNEYFVTYSGNNISQIEYNYYDYEDPSYNENHVYNYSYNGNVITRTEVGSSITVEFTLNNNDQLIRKEAFENGASILAEDITYNSEGNIISSVSSGESNNSATYAYDNFENPLKVVYDESYLLNFLADDYSDEIGGLIAQFHSTKNWNSVTVDGTTFNFDLQYNSANRIQSREISYNYGPEFSISINENFNYLN</sequence>
<feature type="chain" id="PRO_5015618592" description="YD repeat-containing protein" evidence="2">
    <location>
        <begin position="19"/>
        <end position="324"/>
    </location>
</feature>
<comment type="caution">
    <text evidence="3">The sequence shown here is derived from an EMBL/GenBank/DDBJ whole genome shotgun (WGS) entry which is preliminary data.</text>
</comment>
<organism evidence="3 4">
    <name type="scientific">Mesoflavibacter zeaxanthinifaciens subsp. sabulilitoris</name>
    <dbReference type="NCBI Taxonomy" id="1520893"/>
    <lineage>
        <taxon>Bacteria</taxon>
        <taxon>Pseudomonadati</taxon>
        <taxon>Bacteroidota</taxon>
        <taxon>Flavobacteriia</taxon>
        <taxon>Flavobacteriales</taxon>
        <taxon>Flavobacteriaceae</taxon>
        <taxon>Mesoflavibacter</taxon>
    </lineage>
</organism>
<keyword evidence="4" id="KW-1185">Reference proteome</keyword>
<dbReference type="PROSITE" id="PS51257">
    <property type="entry name" value="PROKAR_LIPOPROTEIN"/>
    <property type="match status" value="1"/>
</dbReference>
<gene>
    <name evidence="3" type="ORF">C7H61_01545</name>
</gene>
<evidence type="ECO:0008006" key="5">
    <source>
        <dbReference type="Google" id="ProtNLM"/>
    </source>
</evidence>
<dbReference type="Gene3D" id="2.180.10.10">
    <property type="entry name" value="RHS repeat-associated core"/>
    <property type="match status" value="1"/>
</dbReference>
<evidence type="ECO:0000256" key="1">
    <source>
        <dbReference type="SAM" id="MobiDB-lite"/>
    </source>
</evidence>
<accession>A0A2T1NLW3</accession>
<evidence type="ECO:0000313" key="3">
    <source>
        <dbReference type="EMBL" id="PSG93885.1"/>
    </source>
</evidence>
<dbReference type="RefSeq" id="WP_106676540.1">
    <property type="nucleotide sequence ID" value="NZ_JACHWV010000006.1"/>
</dbReference>
<evidence type="ECO:0000256" key="2">
    <source>
        <dbReference type="SAM" id="SignalP"/>
    </source>
</evidence>
<dbReference type="Proteomes" id="UP000238430">
    <property type="component" value="Unassembled WGS sequence"/>
</dbReference>
<name>A0A2T1NLW3_9FLAO</name>
<evidence type="ECO:0000313" key="4">
    <source>
        <dbReference type="Proteomes" id="UP000238430"/>
    </source>
</evidence>
<dbReference type="OrthoDB" id="1412495at2"/>
<feature type="region of interest" description="Disordered" evidence="1">
    <location>
        <begin position="27"/>
        <end position="51"/>
    </location>
</feature>